<dbReference type="EC" id="4.1.2.4" evidence="2"/>
<dbReference type="PIRSF" id="PIRSF001357">
    <property type="entry name" value="DeoC"/>
    <property type="match status" value="1"/>
</dbReference>
<gene>
    <name evidence="3" type="ORF">CF15_03600</name>
</gene>
<dbReference type="PANTHER" id="PTHR10889:SF1">
    <property type="entry name" value="DEOXYRIBOSE-PHOSPHATE ALDOLASE"/>
    <property type="match status" value="1"/>
</dbReference>
<organism evidence="3 4">
    <name type="scientific">Pyrodictium occultum</name>
    <dbReference type="NCBI Taxonomy" id="2309"/>
    <lineage>
        <taxon>Archaea</taxon>
        <taxon>Thermoproteota</taxon>
        <taxon>Thermoprotei</taxon>
        <taxon>Desulfurococcales</taxon>
        <taxon>Pyrodictiaceae</taxon>
        <taxon>Pyrodictium</taxon>
    </lineage>
</organism>
<protein>
    <recommendedName>
        <fullName evidence="2">Deoxyribose-phosphate aldolase</fullName>
        <ecNumber evidence="2">4.1.2.4</ecNumber>
    </recommendedName>
</protein>
<dbReference type="InterPro" id="IPR011343">
    <property type="entry name" value="DeoC"/>
</dbReference>
<dbReference type="Proteomes" id="UP000053352">
    <property type="component" value="Unassembled WGS sequence"/>
</dbReference>
<dbReference type="Gene3D" id="3.20.20.70">
    <property type="entry name" value="Aldolase class I"/>
    <property type="match status" value="1"/>
</dbReference>
<dbReference type="Pfam" id="PF01791">
    <property type="entry name" value="DeoC"/>
    <property type="match status" value="1"/>
</dbReference>
<dbReference type="SMART" id="SM01133">
    <property type="entry name" value="DeoC"/>
    <property type="match status" value="1"/>
</dbReference>
<reference evidence="3 4" key="1">
    <citation type="submission" date="2015-11" db="EMBL/GenBank/DDBJ databases">
        <title>Genome sequence of Pyrodictium occultum PL-19, a marine hyperthermophilic archaeon isolated from Volcano, Italy.</title>
        <authorList>
            <person name="Utturkar S."/>
            <person name="Huber H."/>
            <person name="Leptihn S."/>
            <person name="Brown S."/>
            <person name="Stetter K.O."/>
            <person name="Podar M."/>
        </authorList>
    </citation>
    <scope>NUCLEOTIDE SEQUENCE [LARGE SCALE GENOMIC DNA]</scope>
    <source>
        <strain evidence="3 4">PL-19</strain>
    </source>
</reference>
<dbReference type="RefSeq" id="WP_058370573.1">
    <property type="nucleotide sequence ID" value="NZ_LNTB01000001.1"/>
</dbReference>
<dbReference type="InterPro" id="IPR002915">
    <property type="entry name" value="DeoC/FbaB/LacD_aldolase"/>
</dbReference>
<dbReference type="GO" id="GO:0016052">
    <property type="term" value="P:carbohydrate catabolic process"/>
    <property type="evidence" value="ECO:0007669"/>
    <property type="project" value="TreeGrafter"/>
</dbReference>
<dbReference type="AlphaFoldDB" id="A0A0V8RUZ2"/>
<sequence>MGEGRGAFCSLAPGELAARIDHAVLKPWSGRSELERAVDELEELGLRCLILSPTLLREARGITSRCLGAVVGFPFGYHTIEAKIKEIEDTIAMGADEIDYVVNTQLYLIGRREEYLNEVKAAIEICRNAKVKCKVIIEAPALTPSQVEEVVRLVASLSPSFIKTSTGYGPRPTLPEDVALIDRVLRNMGKRNSVGIKAAGGIRSGLQAAAMITAGADIIGTSTPRQVLETYRAACTTS</sequence>
<dbReference type="STRING" id="2309.CF15_03600"/>
<dbReference type="SUPFAM" id="SSF51569">
    <property type="entry name" value="Aldolase"/>
    <property type="match status" value="1"/>
</dbReference>
<dbReference type="InterPro" id="IPR013785">
    <property type="entry name" value="Aldolase_TIM"/>
</dbReference>
<name>A0A0V8RUZ2_PYROC</name>
<dbReference type="OrthoDB" id="31145at2157"/>
<accession>A0A0V8RUZ2</accession>
<keyword evidence="1" id="KW-0963">Cytoplasm</keyword>
<proteinExistence type="predicted"/>
<evidence type="ECO:0000313" key="3">
    <source>
        <dbReference type="EMBL" id="KSW11895.1"/>
    </source>
</evidence>
<comment type="caution">
    <text evidence="3">The sequence shown here is derived from an EMBL/GenBank/DDBJ whole genome shotgun (WGS) entry which is preliminary data.</text>
</comment>
<dbReference type="GO" id="GO:0005737">
    <property type="term" value="C:cytoplasm"/>
    <property type="evidence" value="ECO:0007669"/>
    <property type="project" value="InterPro"/>
</dbReference>
<evidence type="ECO:0000256" key="2">
    <source>
        <dbReference type="NCBIfam" id="TIGR00126"/>
    </source>
</evidence>
<dbReference type="GO" id="GO:0004139">
    <property type="term" value="F:deoxyribose-phosphate aldolase activity"/>
    <property type="evidence" value="ECO:0007669"/>
    <property type="project" value="UniProtKB-UniRule"/>
</dbReference>
<dbReference type="EMBL" id="LNTB01000001">
    <property type="protein sequence ID" value="KSW11895.1"/>
    <property type="molecule type" value="Genomic_DNA"/>
</dbReference>
<dbReference type="NCBIfam" id="TIGR00126">
    <property type="entry name" value="deoC"/>
    <property type="match status" value="1"/>
</dbReference>
<keyword evidence="4" id="KW-1185">Reference proteome</keyword>
<evidence type="ECO:0000313" key="4">
    <source>
        <dbReference type="Proteomes" id="UP000053352"/>
    </source>
</evidence>
<dbReference type="GO" id="GO:0009264">
    <property type="term" value="P:deoxyribonucleotide catabolic process"/>
    <property type="evidence" value="ECO:0007669"/>
    <property type="project" value="UniProtKB-UniRule"/>
</dbReference>
<evidence type="ECO:0000256" key="1">
    <source>
        <dbReference type="ARBA" id="ARBA00022490"/>
    </source>
</evidence>
<dbReference type="PANTHER" id="PTHR10889">
    <property type="entry name" value="DEOXYRIBOSE-PHOSPHATE ALDOLASE"/>
    <property type="match status" value="1"/>
</dbReference>